<sequence length="98" mass="11533">MYVCLLQVFSTSKKKEKEREEKRLRGKAAKHAKEWPTSFPLHVPFCSYSFHGQGHLSQNWLRKKCNTRKDVLIILHVRIKQMATSGILSFPQNENIFM</sequence>
<dbReference type="EMBL" id="FLRE01000182">
    <property type="protein sequence ID" value="SBT46225.1"/>
    <property type="molecule type" value="Genomic_DNA"/>
</dbReference>
<dbReference type="AlphaFoldDB" id="A0A1A8YMF8"/>
<evidence type="ECO:0000313" key="4">
    <source>
        <dbReference type="Proteomes" id="UP000078555"/>
    </source>
</evidence>
<reference evidence="1" key="2">
    <citation type="submission" date="2016-05" db="EMBL/GenBank/DDBJ databases">
        <authorList>
            <person name="Lavstsen T."/>
            <person name="Jespersen J.S."/>
        </authorList>
    </citation>
    <scope>NUCLEOTIDE SEQUENCE [LARGE SCALE GENOMIC DNA]</scope>
</reference>
<dbReference type="EMBL" id="FLRD01000043">
    <property type="protein sequence ID" value="SBT32771.1"/>
    <property type="molecule type" value="Genomic_DNA"/>
</dbReference>
<accession>A0A1A8YMF8</accession>
<organism evidence="1 4">
    <name type="scientific">Plasmodium ovale wallikeri</name>
    <dbReference type="NCBI Taxonomy" id="864142"/>
    <lineage>
        <taxon>Eukaryota</taxon>
        <taxon>Sar</taxon>
        <taxon>Alveolata</taxon>
        <taxon>Apicomplexa</taxon>
        <taxon>Aconoidasida</taxon>
        <taxon>Haemosporida</taxon>
        <taxon>Plasmodiidae</taxon>
        <taxon>Plasmodium</taxon>
        <taxon>Plasmodium (Plasmodium)</taxon>
    </lineage>
</organism>
<evidence type="ECO:0000313" key="3">
    <source>
        <dbReference type="Proteomes" id="UP000078550"/>
    </source>
</evidence>
<gene>
    <name evidence="1" type="ORF">POVWA1_013620</name>
    <name evidence="2" type="ORF">POVWA2_051570</name>
</gene>
<proteinExistence type="predicted"/>
<protein>
    <submittedName>
        <fullName evidence="1">Uncharacterized protein</fullName>
    </submittedName>
</protein>
<keyword evidence="4" id="KW-1185">Reference proteome</keyword>
<evidence type="ECO:0000313" key="1">
    <source>
        <dbReference type="EMBL" id="SBT32771.1"/>
    </source>
</evidence>
<reference evidence="3 4" key="1">
    <citation type="submission" date="2016-05" db="EMBL/GenBank/DDBJ databases">
        <authorList>
            <person name="Naeem Raeece"/>
        </authorList>
    </citation>
    <scope>NUCLEOTIDE SEQUENCE [LARGE SCALE GENOMIC DNA]</scope>
</reference>
<name>A0A1A8YMF8_PLAOA</name>
<evidence type="ECO:0000313" key="2">
    <source>
        <dbReference type="EMBL" id="SBT46225.1"/>
    </source>
</evidence>
<dbReference type="Proteomes" id="UP000078550">
    <property type="component" value="Unassembled WGS sequence"/>
</dbReference>
<dbReference type="Proteomes" id="UP000078555">
    <property type="component" value="Unassembled WGS sequence"/>
</dbReference>